<proteinExistence type="inferred from homology"/>
<evidence type="ECO:0000313" key="4">
    <source>
        <dbReference type="EMBL" id="KAJ8996007.1"/>
    </source>
</evidence>
<protein>
    <submittedName>
        <fullName evidence="4">Uncharacterized protein</fullName>
    </submittedName>
</protein>
<evidence type="ECO:0000313" key="5">
    <source>
        <dbReference type="Proteomes" id="UP001161757"/>
    </source>
</evidence>
<comment type="caution">
    <text evidence="4">The sequence shown here is derived from an EMBL/GenBank/DDBJ whole genome shotgun (WGS) entry which is preliminary data.</text>
</comment>
<gene>
    <name evidence="4" type="ORF">HRR80_000752</name>
</gene>
<dbReference type="PANTHER" id="PTHR12832:SF18">
    <property type="entry name" value="IQ CALMODULIN-BINDING MOTIF DOMAIN PROTEIN (AFU_ORTHOLOGUE AFUA_1G08920)"/>
    <property type="match status" value="1"/>
</dbReference>
<name>A0AAN6F2G1_EXODE</name>
<feature type="compositionally biased region" description="Low complexity" evidence="3">
    <location>
        <begin position="41"/>
        <end position="74"/>
    </location>
</feature>
<keyword evidence="2" id="KW-0175">Coiled coil</keyword>
<dbReference type="Proteomes" id="UP001161757">
    <property type="component" value="Unassembled WGS sequence"/>
</dbReference>
<dbReference type="EMBL" id="JAJGCB010000001">
    <property type="protein sequence ID" value="KAJ8996007.1"/>
    <property type="molecule type" value="Genomic_DNA"/>
</dbReference>
<evidence type="ECO:0000256" key="3">
    <source>
        <dbReference type="SAM" id="MobiDB-lite"/>
    </source>
</evidence>
<feature type="region of interest" description="Disordered" evidence="3">
    <location>
        <begin position="437"/>
        <end position="490"/>
    </location>
</feature>
<evidence type="ECO:0000256" key="2">
    <source>
        <dbReference type="SAM" id="Coils"/>
    </source>
</evidence>
<dbReference type="Pfam" id="PF05794">
    <property type="entry name" value="Tcp11"/>
    <property type="match status" value="1"/>
</dbReference>
<reference evidence="4" key="1">
    <citation type="submission" date="2023-01" db="EMBL/GenBank/DDBJ databases">
        <title>Exophiala dermititidis isolated from Cystic Fibrosis Patient.</title>
        <authorList>
            <person name="Kurbessoian T."/>
            <person name="Crocker A."/>
            <person name="Murante D."/>
            <person name="Hogan D.A."/>
            <person name="Stajich J.E."/>
        </authorList>
    </citation>
    <scope>NUCLEOTIDE SEQUENCE</scope>
    <source>
        <strain evidence="4">Ex8</strain>
    </source>
</reference>
<feature type="region of interest" description="Disordered" evidence="3">
    <location>
        <begin position="1"/>
        <end position="77"/>
    </location>
</feature>
<dbReference type="InterPro" id="IPR008862">
    <property type="entry name" value="Tcp11"/>
</dbReference>
<sequence length="949" mass="105640">METSTPPTQDVDMVLSGDENQPPSQAPARLAVRAHRRSSTLRKSSASSSRRSSLSSIHSRSSTLSSHGGPSSTHVAQHLRRASIIESRKARLADRAAHAEQVRLRAAAAKASQRASYSEEKALAAQATREKLLAEIAARCEEEVRRAKRIAEETKEKKAAELAKLREEMAEKFEEAARRKSMYQQGLRRSRTSSLAAVEEKKVSPPVSNRSDRNYAAKVIQRAWRRCRSRRILQSFASLGLDWDRARDLSFEDLTRLLSAERTMNIAATTLRHLGVIEDPSEDLGVVRVFLSAYIILAHPIQAFSHGGNEPQEQELVSKAGALIKAFEHHIKTLSSSPRGDASVSSKDSLLFAFNDFSSTFHAWKSQDLGVLIDIMVNSFVNLDLILQATKNDHEGHVAQDYLDAVRQEQVKLLARLKRLAGPEQALATVRSAVRRARKQRAAAQPAKEEEQVPRASTPVNDSLTAPQGAPLTPPATPLPYGRESEGKGASFADSLGQIMTVLPSNREIAHEMLINGSFEVQQRPWTDVRKDLMETLRSSMRASMQEGSNEVVARWTHAMAVLIREKLMNLVSRRHPLYDKIDGLLDPALISQQCRNNVFSYDAFFDTISSMVAQICSPGRDDMVKAFASDTTSDTIDRLFELINIIDLMTLDHINFQFRLASQSVLEHGHEHEIASFEKDLQEGVHALERTKRWWADARSSTTSSNPSGSVVYARGLTDLVLRNSHLSSHDVPETLQLDHLRLLKLRSRVFHMIATASILLTTKIRLRRNRESSWTKDAERLMSLDLLTTDCHRIVSLLESSHMMPDATKEGLSNFVGRVLPPAVAAAQNANTAEQARQDAIHSQSAQEGSVAVEQEQKMDSGDVFSEQIASFMLKSLREHVFARLSASGTAERVRTTTGAAEILARVGMPEFLGEVNRIVDELERIRAVDLKCHGKWYDQIATETAQ</sequence>
<comment type="similarity">
    <text evidence="1">Belongs to the TCP11 family.</text>
</comment>
<feature type="coiled-coil region" evidence="2">
    <location>
        <begin position="137"/>
        <end position="179"/>
    </location>
</feature>
<dbReference type="GO" id="GO:0010737">
    <property type="term" value="P:protein kinase A signaling"/>
    <property type="evidence" value="ECO:0007669"/>
    <property type="project" value="TreeGrafter"/>
</dbReference>
<feature type="region of interest" description="Disordered" evidence="3">
    <location>
        <begin position="832"/>
        <end position="851"/>
    </location>
</feature>
<dbReference type="AlphaFoldDB" id="A0AAN6F2G1"/>
<evidence type="ECO:0000256" key="1">
    <source>
        <dbReference type="ARBA" id="ARBA00010954"/>
    </source>
</evidence>
<dbReference type="PANTHER" id="PTHR12832">
    <property type="entry name" value="TESTIS-SPECIFIC PROTEIN PBS13 T-COMPLEX 11"/>
    <property type="match status" value="1"/>
</dbReference>
<accession>A0AAN6F2G1</accession>
<organism evidence="4 5">
    <name type="scientific">Exophiala dermatitidis</name>
    <name type="common">Black yeast-like fungus</name>
    <name type="synonym">Wangiella dermatitidis</name>
    <dbReference type="NCBI Taxonomy" id="5970"/>
    <lineage>
        <taxon>Eukaryota</taxon>
        <taxon>Fungi</taxon>
        <taxon>Dikarya</taxon>
        <taxon>Ascomycota</taxon>
        <taxon>Pezizomycotina</taxon>
        <taxon>Eurotiomycetes</taxon>
        <taxon>Chaetothyriomycetidae</taxon>
        <taxon>Chaetothyriales</taxon>
        <taxon>Herpotrichiellaceae</taxon>
        <taxon>Exophiala</taxon>
    </lineage>
</organism>